<reference evidence="2" key="1">
    <citation type="submission" date="2020-05" db="EMBL/GenBank/DDBJ databases">
        <authorList>
            <person name="Chiriac C."/>
            <person name="Salcher M."/>
            <person name="Ghai R."/>
            <person name="Kavagutti S V."/>
        </authorList>
    </citation>
    <scope>NUCLEOTIDE SEQUENCE</scope>
</reference>
<dbReference type="InterPro" id="IPR045468">
    <property type="entry name" value="DUF6496"/>
</dbReference>
<name>A0A6J7X3B3_9CAUD</name>
<gene>
    <name evidence="2" type="ORF">UFOVP749_18</name>
</gene>
<dbReference type="Pfam" id="PF20106">
    <property type="entry name" value="DUF6496"/>
    <property type="match status" value="1"/>
</dbReference>
<feature type="region of interest" description="Disordered" evidence="1">
    <location>
        <begin position="25"/>
        <end position="44"/>
    </location>
</feature>
<sequence length="63" mass="6545">MMPKKMGKAAAKIAKVMGEYKAGKLHAGVNPKGPKKAPKAGSRKQAIAIALSEAGMARKGKKK</sequence>
<organism evidence="2">
    <name type="scientific">uncultured Caudovirales phage</name>
    <dbReference type="NCBI Taxonomy" id="2100421"/>
    <lineage>
        <taxon>Viruses</taxon>
        <taxon>Duplodnaviria</taxon>
        <taxon>Heunggongvirae</taxon>
        <taxon>Uroviricota</taxon>
        <taxon>Caudoviricetes</taxon>
        <taxon>Peduoviridae</taxon>
        <taxon>Maltschvirus</taxon>
        <taxon>Maltschvirus maltsch</taxon>
    </lineage>
</organism>
<dbReference type="EMBL" id="LR798344">
    <property type="protein sequence ID" value="CAB5225415.1"/>
    <property type="molecule type" value="Genomic_DNA"/>
</dbReference>
<accession>A0A6J7X3B3</accession>
<protein>
    <submittedName>
        <fullName evidence="2">Uncharacterized protein</fullName>
    </submittedName>
</protein>
<evidence type="ECO:0000313" key="2">
    <source>
        <dbReference type="EMBL" id="CAB5225415.1"/>
    </source>
</evidence>
<feature type="compositionally biased region" description="Basic residues" evidence="1">
    <location>
        <begin position="33"/>
        <end position="42"/>
    </location>
</feature>
<evidence type="ECO:0000256" key="1">
    <source>
        <dbReference type="SAM" id="MobiDB-lite"/>
    </source>
</evidence>
<proteinExistence type="predicted"/>